<keyword evidence="1" id="KW-1133">Transmembrane helix</keyword>
<organism evidence="2 3">
    <name type="scientific">Metabacillus elymi</name>
    <dbReference type="NCBI Taxonomy" id="2745198"/>
    <lineage>
        <taxon>Bacteria</taxon>
        <taxon>Bacillati</taxon>
        <taxon>Bacillota</taxon>
        <taxon>Bacilli</taxon>
        <taxon>Bacillales</taxon>
        <taxon>Bacillaceae</taxon>
        <taxon>Metabacillus</taxon>
    </lineage>
</organism>
<reference evidence="2 3" key="1">
    <citation type="submission" date="2020-06" db="EMBL/GenBank/DDBJ databases">
        <title>Metabacillus dokdonensis sp. nov., isolated from the rhizosphere of Elymus tsukushiensis, a plant native to the Dokdo Islands, Republic of Korea.</title>
        <authorList>
            <person name="Lee S.Y."/>
            <person name="Hwang Y.J."/>
            <person name="Son J.S."/>
            <person name="Ghim S.Y."/>
        </authorList>
    </citation>
    <scope>NUCLEOTIDE SEQUENCE [LARGE SCALE GENOMIC DNA]</scope>
    <source>
        <strain evidence="2 3">KUDC1714</strain>
    </source>
</reference>
<dbReference type="EMBL" id="CP055263">
    <property type="protein sequence ID" value="QNF29648.1"/>
    <property type="molecule type" value="Genomic_DNA"/>
</dbReference>
<evidence type="ECO:0000313" key="3">
    <source>
        <dbReference type="Proteomes" id="UP000515490"/>
    </source>
</evidence>
<name>A0ABX6S8R3_9BACI</name>
<proteinExistence type="predicted"/>
<evidence type="ECO:0000313" key="2">
    <source>
        <dbReference type="EMBL" id="QNF29648.1"/>
    </source>
</evidence>
<gene>
    <name evidence="2" type="ORF">HUW50_20430</name>
</gene>
<dbReference type="RefSeq" id="WP_185653174.1">
    <property type="nucleotide sequence ID" value="NZ_CP055263.1"/>
</dbReference>
<keyword evidence="1" id="KW-0472">Membrane</keyword>
<dbReference type="Proteomes" id="UP000515490">
    <property type="component" value="Chromosome"/>
</dbReference>
<protein>
    <submittedName>
        <fullName evidence="2">Uncharacterized protein</fullName>
    </submittedName>
</protein>
<accession>A0ABX6S8R3</accession>
<keyword evidence="3" id="KW-1185">Reference proteome</keyword>
<sequence>MKTVINHIEKKLPWGIIGGLLGIIGLIVGIYYAVYYEKKAEVSFQIVSESDILDVRKPLKELDIYFEGEDIQKDNLNLKVIKFKVVNTGQVDILQNFYDVNEDWGFKISSGKIIEIRPTKTNSAYLEKNIKPVQVYTDFIKLKKIILEKEKYVTFEILVLHDKNSPPHIVPVGKIAGIDKIVITDSIDEKEKTSFWSDLFYGKLHMHIIRALIYFIVLLFLLISIISVITLFSSISDKLRSKKRRRKLERMTLPSGNDDSSLELIYNAYIDGRFDFLKKLNNTLKSNTDITKRIERMKLLKKHKEELGILAYVAPEENMSEHKIGIQRYPIDFEYWNEQEYLLRRERLIEYRMGIQELDNVISELVKNEKIIIQEQKAIVDDEFQNVLNMIIAVIS</sequence>
<feature type="transmembrane region" description="Helical" evidence="1">
    <location>
        <begin position="212"/>
        <end position="235"/>
    </location>
</feature>
<feature type="transmembrane region" description="Helical" evidence="1">
    <location>
        <begin position="12"/>
        <end position="34"/>
    </location>
</feature>
<evidence type="ECO:0000256" key="1">
    <source>
        <dbReference type="SAM" id="Phobius"/>
    </source>
</evidence>
<keyword evidence="1" id="KW-0812">Transmembrane</keyword>